<evidence type="ECO:0000256" key="1">
    <source>
        <dbReference type="SAM" id="Phobius"/>
    </source>
</evidence>
<reference evidence="2" key="2">
    <citation type="submission" date="2021-08" db="EMBL/GenBank/DDBJ databases">
        <authorList>
            <person name="Tani A."/>
            <person name="Ola A."/>
            <person name="Ogura Y."/>
            <person name="Katsura K."/>
            <person name="Hayashi T."/>
        </authorList>
    </citation>
    <scope>NUCLEOTIDE SEQUENCE</scope>
    <source>
        <strain evidence="2">DSM 14458</strain>
    </source>
</reference>
<proteinExistence type="predicted"/>
<keyword evidence="3" id="KW-1185">Reference proteome</keyword>
<evidence type="ECO:0000313" key="2">
    <source>
        <dbReference type="EMBL" id="GJE78571.1"/>
    </source>
</evidence>
<dbReference type="Proteomes" id="UP001055093">
    <property type="component" value="Unassembled WGS sequence"/>
</dbReference>
<keyword evidence="1" id="KW-0472">Membrane</keyword>
<comment type="caution">
    <text evidence="2">The sequence shown here is derived from an EMBL/GenBank/DDBJ whole genome shotgun (WGS) entry which is preliminary data.</text>
</comment>
<keyword evidence="1" id="KW-1133">Transmembrane helix</keyword>
<accession>A0ABQ4V1W7</accession>
<protein>
    <submittedName>
        <fullName evidence="2">Uncharacterized protein</fullName>
    </submittedName>
</protein>
<keyword evidence="1" id="KW-0812">Transmembrane</keyword>
<organism evidence="2 3">
    <name type="scientific">Methylorubrum suomiense</name>
    <dbReference type="NCBI Taxonomy" id="144191"/>
    <lineage>
        <taxon>Bacteria</taxon>
        <taxon>Pseudomonadati</taxon>
        <taxon>Pseudomonadota</taxon>
        <taxon>Alphaproteobacteria</taxon>
        <taxon>Hyphomicrobiales</taxon>
        <taxon>Methylobacteriaceae</taxon>
        <taxon>Methylorubrum</taxon>
    </lineage>
</organism>
<sequence>MLWGRMFRRITSVAPRPRRAEREVVIEAEIWVALAGVIGAIAFMLAGQPASDRFLPW</sequence>
<evidence type="ECO:0000313" key="3">
    <source>
        <dbReference type="Proteomes" id="UP001055093"/>
    </source>
</evidence>
<gene>
    <name evidence="2" type="ORF">BGCPKDLD_5188</name>
</gene>
<name>A0ABQ4V1W7_9HYPH</name>
<dbReference type="EMBL" id="BPRE01000028">
    <property type="protein sequence ID" value="GJE78571.1"/>
    <property type="molecule type" value="Genomic_DNA"/>
</dbReference>
<feature type="transmembrane region" description="Helical" evidence="1">
    <location>
        <begin position="24"/>
        <end position="47"/>
    </location>
</feature>
<reference evidence="2" key="1">
    <citation type="journal article" date="2021" name="Front. Microbiol.">
        <title>Comprehensive Comparative Genomics and Phenotyping of Methylobacterium Species.</title>
        <authorList>
            <person name="Alessa O."/>
            <person name="Ogura Y."/>
            <person name="Fujitani Y."/>
            <person name="Takami H."/>
            <person name="Hayashi T."/>
            <person name="Sahin N."/>
            <person name="Tani A."/>
        </authorList>
    </citation>
    <scope>NUCLEOTIDE SEQUENCE</scope>
    <source>
        <strain evidence="2">DSM 14458</strain>
    </source>
</reference>